<feature type="compositionally biased region" description="Polar residues" evidence="2">
    <location>
        <begin position="548"/>
        <end position="558"/>
    </location>
</feature>
<dbReference type="PANTHER" id="PTHR35464:SF1">
    <property type="entry name" value="OS06G0115200 PROTEIN"/>
    <property type="match status" value="1"/>
</dbReference>
<evidence type="ECO:0000256" key="2">
    <source>
        <dbReference type="SAM" id="MobiDB-lite"/>
    </source>
</evidence>
<dbReference type="eggNOG" id="ENOG502QQN0">
    <property type="taxonomic scope" value="Eukaryota"/>
</dbReference>
<dbReference type="FunCoup" id="A0A1U8BNS5">
    <property type="interactions" value="1699"/>
</dbReference>
<evidence type="ECO:0000256" key="1">
    <source>
        <dbReference type="SAM" id="Coils"/>
    </source>
</evidence>
<dbReference type="Proteomes" id="UP000189703">
    <property type="component" value="Unplaced"/>
</dbReference>
<keyword evidence="3" id="KW-1133">Transmembrane helix</keyword>
<feature type="compositionally biased region" description="Basic and acidic residues" evidence="2">
    <location>
        <begin position="92"/>
        <end position="141"/>
    </location>
</feature>
<dbReference type="SUPFAM" id="SSF50978">
    <property type="entry name" value="WD40 repeat-like"/>
    <property type="match status" value="1"/>
</dbReference>
<keyword evidence="1" id="KW-0175">Coiled coil</keyword>
<dbReference type="OrthoDB" id="2018951at2759"/>
<evidence type="ECO:0000256" key="4">
    <source>
        <dbReference type="SAM" id="SignalP"/>
    </source>
</evidence>
<feature type="compositionally biased region" description="Polar residues" evidence="2">
    <location>
        <begin position="604"/>
        <end position="620"/>
    </location>
</feature>
<name>A0A1U8BNS5_NELNU</name>
<feature type="region of interest" description="Disordered" evidence="2">
    <location>
        <begin position="92"/>
        <end position="142"/>
    </location>
</feature>
<keyword evidence="3" id="KW-0812">Transmembrane</keyword>
<evidence type="ECO:0000313" key="6">
    <source>
        <dbReference type="RefSeq" id="XP_010278773.1"/>
    </source>
</evidence>
<dbReference type="RefSeq" id="XP_010278773.1">
    <property type="nucleotide sequence ID" value="XM_010280471.2"/>
</dbReference>
<reference evidence="6" key="1">
    <citation type="submission" date="2025-08" db="UniProtKB">
        <authorList>
            <consortium name="RefSeq"/>
        </authorList>
    </citation>
    <scope>IDENTIFICATION</scope>
</reference>
<dbReference type="AlphaFoldDB" id="A0A1U8BNS5"/>
<proteinExistence type="predicted"/>
<dbReference type="PANTHER" id="PTHR35464">
    <property type="entry name" value="OS06G0115200 PROTEIN"/>
    <property type="match status" value="1"/>
</dbReference>
<keyword evidence="5" id="KW-1185">Reference proteome</keyword>
<gene>
    <name evidence="6" type="primary">LOC104612859</name>
</gene>
<evidence type="ECO:0000256" key="3">
    <source>
        <dbReference type="SAM" id="Phobius"/>
    </source>
</evidence>
<feature type="region of interest" description="Disordered" evidence="2">
    <location>
        <begin position="548"/>
        <end position="621"/>
    </location>
</feature>
<protein>
    <submittedName>
        <fullName evidence="6">Uncharacterized membrane protein At1g75140-like</fullName>
    </submittedName>
</protein>
<dbReference type="InParanoid" id="A0A1U8BNS5"/>
<accession>A0A1U8BNS5</accession>
<keyword evidence="3" id="KW-0472">Membrane</keyword>
<keyword evidence="4" id="KW-0732">Signal</keyword>
<feature type="signal peptide" evidence="4">
    <location>
        <begin position="1"/>
        <end position="24"/>
    </location>
</feature>
<feature type="region of interest" description="Disordered" evidence="2">
    <location>
        <begin position="634"/>
        <end position="658"/>
    </location>
</feature>
<feature type="transmembrane region" description="Helical" evidence="3">
    <location>
        <begin position="510"/>
        <end position="530"/>
    </location>
</feature>
<dbReference type="OMA" id="TQYYGRV"/>
<evidence type="ECO:0000313" key="5">
    <source>
        <dbReference type="Proteomes" id="UP000189703"/>
    </source>
</evidence>
<feature type="coiled-coil region" evidence="1">
    <location>
        <begin position="47"/>
        <end position="81"/>
    </location>
</feature>
<sequence length="658" mass="73452">MAGLQIGKAFVLLFVFVFLTHPSGFRVLVNCNSLSIEHENEPEHEHQKDSTSELDRQQTQLEKLENLVKSLSETAARLESWLPECRKGGSVEKERHRIDDLRPSLQDRDKVDGGNGGDDKVLKEVEDGGFEGKTREGDRGRGVSVTKYNPSWSERFQFLSAVKLESEATAINVLPFEDYEGYSKYVAVGDERGRVFIFLSNGDVLVEFYTLSDFPITAMLSYLSVNKNESFLVTGHKDGVVLVHRVWEASNAEDWHSLSMANFGAFSPSNKGVEGSTVTILEVHQVGRMRYIISSDVSGKIMILRENGTVYGSAKSVGRPLAFMKQRLLFLTENGVGSLDLRSMTVRESECEGMNHSHARKYVFDASERSKAYGLTSSGDLIHVMLLGDLMNFKCRVRSKRKLEIDGPLMVQVIKGYLLIVSQEKVFVYNVSSHHYIRAGGPRPLFFASLDEIRFSFLNPNGMDDGSEARTMMPVITSDREKLVVLGLGSGYVGMYRSNLPIFKPEFNTMLWTSPVLLFIVFLFGAWQFFGKKKESLTSWGPDDPFSSTSASMGTSLGTGSGERPFGDSSSRSADIMDMRGRPLRQPSRYVSPSRFPGGASLPFRSTSVDPNFGTSSNDPNYRAAELKYRGPNLETAGFPKRREQLFPNSQGVEEHMD</sequence>
<dbReference type="KEGG" id="nnu:104612859"/>
<dbReference type="InterPro" id="IPR045288">
    <property type="entry name" value="At1g75140-like"/>
</dbReference>
<dbReference type="InterPro" id="IPR036322">
    <property type="entry name" value="WD40_repeat_dom_sf"/>
</dbReference>
<dbReference type="GeneID" id="104612859"/>
<feature type="chain" id="PRO_5010566783" evidence="4">
    <location>
        <begin position="25"/>
        <end position="658"/>
    </location>
</feature>
<organism evidence="5 6">
    <name type="scientific">Nelumbo nucifera</name>
    <name type="common">Sacred lotus</name>
    <dbReference type="NCBI Taxonomy" id="4432"/>
    <lineage>
        <taxon>Eukaryota</taxon>
        <taxon>Viridiplantae</taxon>
        <taxon>Streptophyta</taxon>
        <taxon>Embryophyta</taxon>
        <taxon>Tracheophyta</taxon>
        <taxon>Spermatophyta</taxon>
        <taxon>Magnoliopsida</taxon>
        <taxon>Proteales</taxon>
        <taxon>Nelumbonaceae</taxon>
        <taxon>Nelumbo</taxon>
    </lineage>
</organism>